<evidence type="ECO:0000256" key="3">
    <source>
        <dbReference type="ARBA" id="ARBA00022475"/>
    </source>
</evidence>
<keyword evidence="2 9" id="KW-0813">Transport</keyword>
<keyword evidence="7 9" id="KW-0472">Membrane</keyword>
<feature type="domain" description="Tripartite ATP-independent periplasmic transporters DctQ component" evidence="10">
    <location>
        <begin position="73"/>
        <end position="205"/>
    </location>
</feature>
<evidence type="ECO:0000256" key="8">
    <source>
        <dbReference type="ARBA" id="ARBA00038436"/>
    </source>
</evidence>
<accession>A0A239Q375</accession>
<evidence type="ECO:0000256" key="6">
    <source>
        <dbReference type="ARBA" id="ARBA00022989"/>
    </source>
</evidence>
<dbReference type="InterPro" id="IPR055348">
    <property type="entry name" value="DctQ"/>
</dbReference>
<dbReference type="GO" id="GO:0015740">
    <property type="term" value="P:C4-dicarboxylate transport"/>
    <property type="evidence" value="ECO:0007669"/>
    <property type="project" value="TreeGrafter"/>
</dbReference>
<evidence type="ECO:0000259" key="10">
    <source>
        <dbReference type="Pfam" id="PF04290"/>
    </source>
</evidence>
<organism evidence="11 12">
    <name type="scientific">Paracoccus seriniphilus</name>
    <dbReference type="NCBI Taxonomy" id="184748"/>
    <lineage>
        <taxon>Bacteria</taxon>
        <taxon>Pseudomonadati</taxon>
        <taxon>Pseudomonadota</taxon>
        <taxon>Alphaproteobacteria</taxon>
        <taxon>Rhodobacterales</taxon>
        <taxon>Paracoccaceae</taxon>
        <taxon>Paracoccus</taxon>
    </lineage>
</organism>
<gene>
    <name evidence="11" type="ORF">SAMN05444959_12717</name>
</gene>
<evidence type="ECO:0000256" key="2">
    <source>
        <dbReference type="ARBA" id="ARBA00022448"/>
    </source>
</evidence>
<evidence type="ECO:0000256" key="9">
    <source>
        <dbReference type="RuleBase" id="RU369079"/>
    </source>
</evidence>
<feature type="transmembrane region" description="Helical" evidence="9">
    <location>
        <begin position="177"/>
        <end position="197"/>
    </location>
</feature>
<dbReference type="RefSeq" id="WP_089346054.1">
    <property type="nucleotide sequence ID" value="NZ_CP067131.1"/>
</dbReference>
<dbReference type="InterPro" id="IPR007387">
    <property type="entry name" value="TRAP_DctQ"/>
</dbReference>
<evidence type="ECO:0000256" key="5">
    <source>
        <dbReference type="ARBA" id="ARBA00022692"/>
    </source>
</evidence>
<evidence type="ECO:0000256" key="4">
    <source>
        <dbReference type="ARBA" id="ARBA00022519"/>
    </source>
</evidence>
<keyword evidence="6 9" id="KW-1133">Transmembrane helix</keyword>
<comment type="subunit">
    <text evidence="9">The complex comprises the extracytoplasmic solute receptor protein and the two transmembrane proteins.</text>
</comment>
<dbReference type="Pfam" id="PF04290">
    <property type="entry name" value="DctQ"/>
    <property type="match status" value="1"/>
</dbReference>
<dbReference type="Proteomes" id="UP000198307">
    <property type="component" value="Unassembled WGS sequence"/>
</dbReference>
<evidence type="ECO:0000256" key="7">
    <source>
        <dbReference type="ARBA" id="ARBA00023136"/>
    </source>
</evidence>
<reference evidence="11 12" key="1">
    <citation type="submission" date="2017-07" db="EMBL/GenBank/DDBJ databases">
        <authorList>
            <person name="Sun Z.S."/>
            <person name="Albrecht U."/>
            <person name="Echele G."/>
            <person name="Lee C.C."/>
        </authorList>
    </citation>
    <scope>NUCLEOTIDE SEQUENCE [LARGE SCALE GENOMIC DNA]</scope>
    <source>
        <strain evidence="11 12">DSM 14827</strain>
    </source>
</reference>
<name>A0A239Q375_9RHOB</name>
<comment type="subcellular location">
    <subcellularLocation>
        <location evidence="1 9">Cell inner membrane</location>
        <topology evidence="1 9">Multi-pass membrane protein</topology>
    </subcellularLocation>
</comment>
<feature type="transmembrane region" description="Helical" evidence="9">
    <location>
        <begin position="97"/>
        <end position="114"/>
    </location>
</feature>
<dbReference type="OrthoDB" id="6116361at2"/>
<keyword evidence="5 9" id="KW-0812">Transmembrane</keyword>
<feature type="transmembrane region" description="Helical" evidence="9">
    <location>
        <begin position="135"/>
        <end position="157"/>
    </location>
</feature>
<comment type="function">
    <text evidence="9">Part of the tripartite ATP-independent periplasmic (TRAP) transport system.</text>
</comment>
<evidence type="ECO:0000313" key="12">
    <source>
        <dbReference type="Proteomes" id="UP000198307"/>
    </source>
</evidence>
<feature type="transmembrane region" description="Helical" evidence="9">
    <location>
        <begin position="33"/>
        <end position="53"/>
    </location>
</feature>
<dbReference type="GO" id="GO:0005886">
    <property type="term" value="C:plasma membrane"/>
    <property type="evidence" value="ECO:0007669"/>
    <property type="project" value="UniProtKB-SubCell"/>
</dbReference>
<keyword evidence="12" id="KW-1185">Reference proteome</keyword>
<keyword evidence="4 9" id="KW-0997">Cell inner membrane</keyword>
<dbReference type="AlphaFoldDB" id="A0A239Q375"/>
<protein>
    <recommendedName>
        <fullName evidence="9">TRAP transporter small permease protein</fullName>
    </recommendedName>
</protein>
<feature type="transmembrane region" description="Helical" evidence="9">
    <location>
        <begin position="65"/>
        <end position="85"/>
    </location>
</feature>
<keyword evidence="3" id="KW-1003">Cell membrane</keyword>
<comment type="similarity">
    <text evidence="8 9">Belongs to the TRAP transporter small permease family.</text>
</comment>
<sequence>MGSYIADIGAIFAALAAGDSWEISNALGQPGSWGFGLLVMILGAVLILLLFKAAPVLDRHLERTLMVVVYLAIAGIIFVEVIRRFVLSQQEPWSTTLPPYLFLLLTWFGCAFNVKLRAHLSFTEFRNRMPRSIQLICLFLDNVLWLGMAWIVITTTLRLTANSASNFQMLLGTDHVMIWWFVILVPVAFTILAARALENMIEDMRRFREGAQLIAMPKMGDS</sequence>
<dbReference type="PANTHER" id="PTHR35011">
    <property type="entry name" value="2,3-DIKETO-L-GULONATE TRAP TRANSPORTER SMALL PERMEASE PROTEIN YIAM"/>
    <property type="match status" value="1"/>
</dbReference>
<comment type="caution">
    <text evidence="9">Lacks conserved residue(s) required for the propagation of feature annotation.</text>
</comment>
<evidence type="ECO:0000313" key="11">
    <source>
        <dbReference type="EMBL" id="SNT76768.1"/>
    </source>
</evidence>
<proteinExistence type="inferred from homology"/>
<dbReference type="PANTHER" id="PTHR35011:SF2">
    <property type="entry name" value="2,3-DIKETO-L-GULONATE TRAP TRANSPORTER SMALL PERMEASE PROTEIN YIAM"/>
    <property type="match status" value="1"/>
</dbReference>
<dbReference type="EMBL" id="FZQB01000027">
    <property type="protein sequence ID" value="SNT76768.1"/>
    <property type="molecule type" value="Genomic_DNA"/>
</dbReference>
<evidence type="ECO:0000256" key="1">
    <source>
        <dbReference type="ARBA" id="ARBA00004429"/>
    </source>
</evidence>
<dbReference type="GO" id="GO:0022857">
    <property type="term" value="F:transmembrane transporter activity"/>
    <property type="evidence" value="ECO:0007669"/>
    <property type="project" value="UniProtKB-UniRule"/>
</dbReference>